<sequence>MSEKLTESITHKCTDEEKRKLEAIARSRKMSLSELVRFVCIEEISEVEALLNCLQTEFDLTRDTVDTCIDVTPEFALELVSNPEPHFSQAQKKLSCYDQLSIFVPSTKSQ</sequence>
<name>A0A240E608_9GAMM</name>
<proteinExistence type="predicted"/>
<reference evidence="2" key="1">
    <citation type="submission" date="2016-09" db="EMBL/GenBank/DDBJ databases">
        <authorList>
            <person name="Varghese N."/>
            <person name="Submissions S."/>
        </authorList>
    </citation>
    <scope>NUCLEOTIDE SEQUENCE [LARGE SCALE GENOMIC DNA]</scope>
    <source>
        <strain evidence="2">ANC 4466</strain>
    </source>
</reference>
<dbReference type="Proteomes" id="UP000219042">
    <property type="component" value="Unassembled WGS sequence"/>
</dbReference>
<dbReference type="AlphaFoldDB" id="A0A240E608"/>
<protein>
    <submittedName>
        <fullName evidence="1">Uncharacterized protein</fullName>
    </submittedName>
</protein>
<organism evidence="1 2">
    <name type="scientific">Acinetobacter puyangensis</name>
    <dbReference type="NCBI Taxonomy" id="1096779"/>
    <lineage>
        <taxon>Bacteria</taxon>
        <taxon>Pseudomonadati</taxon>
        <taxon>Pseudomonadota</taxon>
        <taxon>Gammaproteobacteria</taxon>
        <taxon>Moraxellales</taxon>
        <taxon>Moraxellaceae</taxon>
        <taxon>Acinetobacter</taxon>
    </lineage>
</organism>
<dbReference type="OrthoDB" id="6706541at2"/>
<dbReference type="EMBL" id="OANT01000002">
    <property type="protein sequence ID" value="SNX44187.1"/>
    <property type="molecule type" value="Genomic_DNA"/>
</dbReference>
<dbReference type="RefSeq" id="WP_097078435.1">
    <property type="nucleotide sequence ID" value="NZ_BAABHT010000003.1"/>
</dbReference>
<evidence type="ECO:0000313" key="1">
    <source>
        <dbReference type="EMBL" id="SNX44187.1"/>
    </source>
</evidence>
<accession>A0A240E608</accession>
<evidence type="ECO:0000313" key="2">
    <source>
        <dbReference type="Proteomes" id="UP000219042"/>
    </source>
</evidence>
<keyword evidence="2" id="KW-1185">Reference proteome</keyword>
<gene>
    <name evidence="1" type="ORF">SAMN05421731_102348</name>
</gene>